<reference evidence="2" key="2">
    <citation type="submission" date="2007-04" db="EMBL/GenBank/DDBJ databases">
        <title>Draft genome sequence of Bacteroides ovatus (ATCC 8483).</title>
        <authorList>
            <person name="Sudarsanam P."/>
            <person name="Ley R."/>
            <person name="Guruge J."/>
            <person name="Turnbaugh P.J."/>
            <person name="Mahowald M."/>
            <person name="Liep D."/>
            <person name="Gordon J."/>
        </authorList>
    </citation>
    <scope>NUCLEOTIDE SEQUENCE [LARGE SCALE GENOMIC DNA]</scope>
    <source>
        <strain evidence="2">ATCC 8483 / DSM 1896 / JCM 5824 / BCRC 10623 / CCUG 4943 / NCTC 11153</strain>
    </source>
</reference>
<comment type="caution">
    <text evidence="1">The sequence shown here is derived from an EMBL/GenBank/DDBJ whole genome shotgun (WGS) entry which is preliminary data.</text>
</comment>
<dbReference type="EMBL" id="AAXF02000043">
    <property type="protein sequence ID" value="EDO12914.1"/>
    <property type="molecule type" value="Genomic_DNA"/>
</dbReference>
<accession>A0AAN3AAD0</accession>
<organism evidence="1 2">
    <name type="scientific">Bacteroides ovatus (strain ATCC 8483 / DSM 1896 / JCM 5824 / BCRC 10623 / CCUG 4943 / NCTC 11153)</name>
    <dbReference type="NCBI Taxonomy" id="411476"/>
    <lineage>
        <taxon>Bacteria</taxon>
        <taxon>Pseudomonadati</taxon>
        <taxon>Bacteroidota</taxon>
        <taxon>Bacteroidia</taxon>
        <taxon>Bacteroidales</taxon>
        <taxon>Bacteroidaceae</taxon>
        <taxon>Bacteroides</taxon>
    </lineage>
</organism>
<dbReference type="AlphaFoldDB" id="A0AAN3AAD0"/>
<dbReference type="Proteomes" id="UP000005475">
    <property type="component" value="Unassembled WGS sequence"/>
</dbReference>
<protein>
    <submittedName>
        <fullName evidence="1">Uncharacterized protein</fullName>
    </submittedName>
</protein>
<sequence>MSNNFSSNNFIRFSIKVDNLFYIGRSATISYTRFAATDKSINKL</sequence>
<name>A0AAN3AAD0_BACO1</name>
<reference evidence="1 2" key="1">
    <citation type="submission" date="2007-03" db="EMBL/GenBank/DDBJ databases">
        <authorList>
            <person name="Fulton L."/>
            <person name="Clifton S."/>
            <person name="Fulton B."/>
            <person name="Xu J."/>
            <person name="Minx P."/>
            <person name="Pepin K.H."/>
            <person name="Johnson M."/>
            <person name="Thiruvilangam P."/>
            <person name="Bhonagiri V."/>
            <person name="Nash W.E."/>
            <person name="Mardis E.R."/>
            <person name="Wilson R.K."/>
        </authorList>
    </citation>
    <scope>NUCLEOTIDE SEQUENCE [LARGE SCALE GENOMIC DNA]</scope>
    <source>
        <strain evidence="2">ATCC 8483 / DSM 1896 / JCM 5824 / BCRC 10623 / CCUG 4943 / NCTC 11153</strain>
    </source>
</reference>
<evidence type="ECO:0000313" key="2">
    <source>
        <dbReference type="Proteomes" id="UP000005475"/>
    </source>
</evidence>
<proteinExistence type="predicted"/>
<evidence type="ECO:0000313" key="1">
    <source>
        <dbReference type="EMBL" id="EDO12914.1"/>
    </source>
</evidence>
<gene>
    <name evidence="1" type="ORF">BACOVA_01418</name>
</gene>